<evidence type="ECO:0000313" key="3">
    <source>
        <dbReference type="EMBL" id="ABJ15563.1"/>
    </source>
</evidence>
<organism evidence="3 4">
    <name type="scientific">Pseudomonas aeruginosa (strain UCBPP-PA14)</name>
    <dbReference type="NCBI Taxonomy" id="208963"/>
    <lineage>
        <taxon>Bacteria</taxon>
        <taxon>Pseudomonadati</taxon>
        <taxon>Pseudomonadota</taxon>
        <taxon>Gammaproteobacteria</taxon>
        <taxon>Pseudomonadales</taxon>
        <taxon>Pseudomonadaceae</taxon>
        <taxon>Pseudomonas</taxon>
    </lineage>
</organism>
<dbReference type="EMBL" id="CP000438">
    <property type="protein sequence ID" value="ABJ15563.1"/>
    <property type="molecule type" value="Genomic_DNA"/>
</dbReference>
<dbReference type="Pfam" id="PF12048">
    <property type="entry name" value="DUF3530"/>
    <property type="match status" value="1"/>
</dbReference>
<protein>
    <recommendedName>
        <fullName evidence="5">DUF3530 family protein</fullName>
    </recommendedName>
</protein>
<keyword evidence="2" id="KW-0732">Signal</keyword>
<dbReference type="RefSeq" id="WP_003137371.1">
    <property type="nucleotide sequence ID" value="NC_008463.1"/>
</dbReference>
<feature type="compositionally biased region" description="Basic and acidic residues" evidence="1">
    <location>
        <begin position="47"/>
        <end position="64"/>
    </location>
</feature>
<feature type="region of interest" description="Disordered" evidence="1">
    <location>
        <begin position="31"/>
        <end position="70"/>
    </location>
</feature>
<dbReference type="InterPro" id="IPR022529">
    <property type="entry name" value="DUF3530"/>
</dbReference>
<dbReference type="AlphaFoldDB" id="A0A0H2ZLL6"/>
<dbReference type="BioCyc" id="PAER208963:G1G74-644-MONOMER"/>
<gene>
    <name evidence="3" type="ordered locus">PA14_07810</name>
</gene>
<sequence>MPAFSLLPKPSALLPLLLAAAFLPPAFVQAEEEAAKDQPPAPVERPAVSERSQDEAKGLERQLPEDGQQILKAGDESFLTLWLPANTAEAEGVVILVPGDGESPDWPQAIGPLRRKLPDAGWQTLSLALPDPQSTAPVTRPAESAASASADKDASAADSASKPDVKGESGNAPAPESTAEAGSGEPAQSEDQAPPPAIDPVEQRKAHAERVMARLQASIDLALQHEPKSVVLLGHGTGAYWAARYLAEKEPAEIHNLLLVAAEVPRDFRPALEDMVPKLKLATGDFYYRDARADREAARLRMQAGKRQKHPAYVQIAMQALPADPKAEQEQLYRRIRGWLSLHLQADAQKPAE</sequence>
<dbReference type="Proteomes" id="UP000000653">
    <property type="component" value="Chromosome"/>
</dbReference>
<accession>A0A0H2ZLL6</accession>
<name>A0A0H2ZLL6_PSEAB</name>
<feature type="chain" id="PRO_5030008011" description="DUF3530 family protein" evidence="2">
    <location>
        <begin position="31"/>
        <end position="353"/>
    </location>
</feature>
<feature type="compositionally biased region" description="Basic and acidic residues" evidence="1">
    <location>
        <begin position="150"/>
        <end position="167"/>
    </location>
</feature>
<evidence type="ECO:0008006" key="5">
    <source>
        <dbReference type="Google" id="ProtNLM"/>
    </source>
</evidence>
<dbReference type="Gene3D" id="3.40.50.1820">
    <property type="entry name" value="alpha/beta hydrolase"/>
    <property type="match status" value="1"/>
</dbReference>
<evidence type="ECO:0000256" key="2">
    <source>
        <dbReference type="SAM" id="SignalP"/>
    </source>
</evidence>
<evidence type="ECO:0000313" key="4">
    <source>
        <dbReference type="Proteomes" id="UP000000653"/>
    </source>
</evidence>
<dbReference type="HOGENOM" id="CLU_071574_0_0_6"/>
<feature type="signal peptide" evidence="2">
    <location>
        <begin position="1"/>
        <end position="30"/>
    </location>
</feature>
<reference evidence="3 4" key="1">
    <citation type="journal article" date="2006" name="Genome Biol.">
        <title>Genomic analysis reveals that Pseudomonas aeruginosa virulence is combinatorial.</title>
        <authorList>
            <person name="Lee D.G."/>
            <person name="Urbach J.M."/>
            <person name="Wu G."/>
            <person name="Liberati N.T."/>
            <person name="Feinbaum R.L."/>
            <person name="Miyata S."/>
            <person name="Diggins L.T."/>
            <person name="He J."/>
            <person name="Saucier M."/>
            <person name="Deziel E."/>
            <person name="Friedman L."/>
            <person name="Li L."/>
            <person name="Grills G."/>
            <person name="Montgomery K."/>
            <person name="Kucherlapati R."/>
            <person name="Rahme L.G."/>
            <person name="Ausubel F.M."/>
        </authorList>
    </citation>
    <scope>NUCLEOTIDE SEQUENCE [LARGE SCALE GENOMIC DNA]</scope>
    <source>
        <strain evidence="3 4">UCBPP-PA14</strain>
    </source>
</reference>
<proteinExistence type="predicted"/>
<dbReference type="KEGG" id="pau:PA14_07810"/>
<dbReference type="SUPFAM" id="SSF53474">
    <property type="entry name" value="alpha/beta-Hydrolases"/>
    <property type="match status" value="1"/>
</dbReference>
<evidence type="ECO:0000256" key="1">
    <source>
        <dbReference type="SAM" id="MobiDB-lite"/>
    </source>
</evidence>
<dbReference type="InterPro" id="IPR029058">
    <property type="entry name" value="AB_hydrolase_fold"/>
</dbReference>
<feature type="region of interest" description="Disordered" evidence="1">
    <location>
        <begin position="127"/>
        <end position="209"/>
    </location>
</feature>